<dbReference type="PROSITE" id="PS51272">
    <property type="entry name" value="SLH"/>
    <property type="match status" value="2"/>
</dbReference>
<keyword evidence="2" id="KW-0732">Signal</keyword>
<dbReference type="AlphaFoldDB" id="A0A9D1HJA4"/>
<dbReference type="InterPro" id="IPR051465">
    <property type="entry name" value="Cell_Envelope_Struct_Comp"/>
</dbReference>
<sequence>MKKTLTLLLSLLLALGMAGQTLAFSDVMIASDNVDRVVAAGIMQGYPDGTFQPEGQITRAEFAKVAVLTWQEKTGQELPEVAVENKFSDVKADGWYVENIQNAVTLELMKGDAEGTFRPNDTISEAEVITVLVRILGYTDEDLTGAWPENYLIQAKNLGMDFTEADNNQTPAMRLFAAALVCDTLDIPLKDAAVDKEVALRDYGVVTGVAGNRVTIYGCENVQKTYSMAGAEIDVKELAAGQVVNFTANKSGQLLTLNQKDVLTNDKHDAAISREKIELNGKDYSLAKDAVVLLINSSGGVNVVENEDLLAGTFVADLRTSKVTAPIQYVLEGNQVGLLLIGDYTGSHDLHFGFIESAGEGVDGTVVTFWGDGRDYIWQGDEEPEEDALYSYTFSSDGVEAYKVGVDDEQIKNGVVDKVADICLTTDGKQFIVTKDTVIMEVEYNADKSIKSLEYVDAVAADDIIRVRYVVENSNKTGLEAAYIIIDATDR</sequence>
<dbReference type="EMBL" id="DVMH01000017">
    <property type="protein sequence ID" value="HIU10129.1"/>
    <property type="molecule type" value="Genomic_DNA"/>
</dbReference>
<evidence type="ECO:0000313" key="5">
    <source>
        <dbReference type="Proteomes" id="UP000824124"/>
    </source>
</evidence>
<feature type="signal peptide" evidence="2">
    <location>
        <begin position="1"/>
        <end position="23"/>
    </location>
</feature>
<evidence type="ECO:0000259" key="3">
    <source>
        <dbReference type="PROSITE" id="PS51272"/>
    </source>
</evidence>
<reference evidence="4" key="1">
    <citation type="submission" date="2020-10" db="EMBL/GenBank/DDBJ databases">
        <authorList>
            <person name="Gilroy R."/>
        </authorList>
    </citation>
    <scope>NUCLEOTIDE SEQUENCE</scope>
    <source>
        <strain evidence="4">2830</strain>
    </source>
</reference>
<dbReference type="InterPro" id="IPR001119">
    <property type="entry name" value="SLH_dom"/>
</dbReference>
<gene>
    <name evidence="4" type="ORF">IAB00_02640</name>
</gene>
<evidence type="ECO:0000313" key="4">
    <source>
        <dbReference type="EMBL" id="HIU10129.1"/>
    </source>
</evidence>
<evidence type="ECO:0000256" key="2">
    <source>
        <dbReference type="SAM" id="SignalP"/>
    </source>
</evidence>
<feature type="domain" description="SLH" evidence="3">
    <location>
        <begin position="17"/>
        <end position="80"/>
    </location>
</feature>
<dbReference type="Pfam" id="PF00395">
    <property type="entry name" value="SLH"/>
    <property type="match status" value="2"/>
</dbReference>
<protein>
    <submittedName>
        <fullName evidence="4">S-layer homology domain-containing protein</fullName>
    </submittedName>
</protein>
<feature type="domain" description="SLH" evidence="3">
    <location>
        <begin position="83"/>
        <end position="146"/>
    </location>
</feature>
<accession>A0A9D1HJA4</accession>
<dbReference type="PANTHER" id="PTHR43308">
    <property type="entry name" value="OUTER MEMBRANE PROTEIN ALPHA-RELATED"/>
    <property type="match status" value="1"/>
</dbReference>
<name>A0A9D1HJA4_9FIRM</name>
<keyword evidence="1" id="KW-0677">Repeat</keyword>
<comment type="caution">
    <text evidence="4">The sequence shown here is derived from an EMBL/GenBank/DDBJ whole genome shotgun (WGS) entry which is preliminary data.</text>
</comment>
<dbReference type="Proteomes" id="UP000824124">
    <property type="component" value="Unassembled WGS sequence"/>
</dbReference>
<proteinExistence type="predicted"/>
<reference evidence="4" key="2">
    <citation type="journal article" date="2021" name="PeerJ">
        <title>Extensive microbial diversity within the chicken gut microbiome revealed by metagenomics and culture.</title>
        <authorList>
            <person name="Gilroy R."/>
            <person name="Ravi A."/>
            <person name="Getino M."/>
            <person name="Pursley I."/>
            <person name="Horton D.L."/>
            <person name="Alikhan N.F."/>
            <person name="Baker D."/>
            <person name="Gharbi K."/>
            <person name="Hall N."/>
            <person name="Watson M."/>
            <person name="Adriaenssens E.M."/>
            <person name="Foster-Nyarko E."/>
            <person name="Jarju S."/>
            <person name="Secka A."/>
            <person name="Antonio M."/>
            <person name="Oren A."/>
            <person name="Chaudhuri R.R."/>
            <person name="La Ragione R."/>
            <person name="Hildebrand F."/>
            <person name="Pallen M.J."/>
        </authorList>
    </citation>
    <scope>NUCLEOTIDE SEQUENCE</scope>
    <source>
        <strain evidence="4">2830</strain>
    </source>
</reference>
<evidence type="ECO:0000256" key="1">
    <source>
        <dbReference type="ARBA" id="ARBA00022737"/>
    </source>
</evidence>
<organism evidence="4 5">
    <name type="scientific">Candidatus Avidehalobacter gallistercoris</name>
    <dbReference type="NCBI Taxonomy" id="2840694"/>
    <lineage>
        <taxon>Bacteria</taxon>
        <taxon>Bacillati</taxon>
        <taxon>Bacillota</taxon>
        <taxon>Clostridia</taxon>
        <taxon>Eubacteriales</taxon>
        <taxon>Peptococcaceae</taxon>
        <taxon>Peptococcaceae incertae sedis</taxon>
        <taxon>Candidatus Avidehalobacter</taxon>
    </lineage>
</organism>
<feature type="chain" id="PRO_5039369455" evidence="2">
    <location>
        <begin position="24"/>
        <end position="491"/>
    </location>
</feature>